<dbReference type="EMBL" id="WACR01000004">
    <property type="protein sequence ID" value="KAB1064692.1"/>
    <property type="molecule type" value="Genomic_DNA"/>
</dbReference>
<organism evidence="3 4">
    <name type="scientific">Salibacter halophilus</name>
    <dbReference type="NCBI Taxonomy" id="1803916"/>
    <lineage>
        <taxon>Bacteria</taxon>
        <taxon>Pseudomonadati</taxon>
        <taxon>Bacteroidota</taxon>
        <taxon>Flavobacteriia</taxon>
        <taxon>Flavobacteriales</taxon>
        <taxon>Salibacteraceae</taxon>
        <taxon>Salibacter</taxon>
    </lineage>
</organism>
<dbReference type="AlphaFoldDB" id="A0A6N6M916"/>
<comment type="caution">
    <text evidence="3">The sequence shown here is derived from an EMBL/GenBank/DDBJ whole genome shotgun (WGS) entry which is preliminary data.</text>
</comment>
<evidence type="ECO:0000313" key="3">
    <source>
        <dbReference type="EMBL" id="KAB1064692.1"/>
    </source>
</evidence>
<proteinExistence type="predicted"/>
<sequence>MNTEKLKFIQGKIHLIGIFTIALTLFAINAKSQSCTSPTNNPPFNESFKCMYDTMSGFGDTWGERIQDYDDYTGGQAAMKKRYRSVFVNQSINRVGGFAVVDSNSSGTKYYFDPNDVGSTFGIDEDNDCVYERENELLDFLVDNHFDEIILYNVSGILKDGDQTAKDYDVNNNNPFTPYDNIMKEEKKLEWHLARFIYKAKNDYNLKVVGAVPGLTKPQYYGRFYSYYDEYSRNWYDDYTEMIEGFNEAFIDSYEDTWLNNPEDLKYLDYGEDTLFLPKDSQGRISYIDKVIVDAYNLHLFEFRVKNGFITNATGEECNEIGEGENICDNAFDGHLFEWEWWNNNVVADDKHEQELDKLLGLIEFSAKLKELVEPCYPEHYVTQDNFSDNGWTGLYRTEQRRADLVDSIAHRIYLYSYHKNPCDCYWGRANNPNSTYNDFNYKVNLLKNNDFGNPLPYGESFILPVFMAKYHDQSLLNDPNRPVYYGDGNMGCDNVQDSCDYCSERTGRALLDLQNNGYQPYLSYVENIFQEQYDFDTATHAGNSDSHIFGYCWFKSRLLQDNSFISSDGKTLTDKGNNIKVYPNPSNGLYNIESNKMITGIKIYDLRGSLIKQDQLSERRKQLRLKNSGVYLMQIEDIDGNITTKKVVKW</sequence>
<reference evidence="3 4" key="1">
    <citation type="submission" date="2019-09" db="EMBL/GenBank/DDBJ databases">
        <title>Genomes of Cryomorphaceae.</title>
        <authorList>
            <person name="Bowman J.P."/>
        </authorList>
    </citation>
    <scope>NUCLEOTIDE SEQUENCE [LARGE SCALE GENOMIC DNA]</scope>
    <source>
        <strain evidence="3 4">KCTC 52047</strain>
    </source>
</reference>
<dbReference type="Proteomes" id="UP000435357">
    <property type="component" value="Unassembled WGS sequence"/>
</dbReference>
<dbReference type="Pfam" id="PF18962">
    <property type="entry name" value="Por_Secre_tail"/>
    <property type="match status" value="1"/>
</dbReference>
<evidence type="ECO:0000313" key="4">
    <source>
        <dbReference type="Proteomes" id="UP000435357"/>
    </source>
</evidence>
<accession>A0A6N6M916</accession>
<keyword evidence="1" id="KW-0732">Signal</keyword>
<name>A0A6N6M916_9FLAO</name>
<dbReference type="InterPro" id="IPR026444">
    <property type="entry name" value="Secre_tail"/>
</dbReference>
<protein>
    <submittedName>
        <fullName evidence="3">T9SS type A sorting domain-containing protein</fullName>
    </submittedName>
</protein>
<dbReference type="OrthoDB" id="1401747at2"/>
<keyword evidence="4" id="KW-1185">Reference proteome</keyword>
<dbReference type="NCBIfam" id="TIGR04183">
    <property type="entry name" value="Por_Secre_tail"/>
    <property type="match status" value="1"/>
</dbReference>
<evidence type="ECO:0000259" key="2">
    <source>
        <dbReference type="Pfam" id="PF18962"/>
    </source>
</evidence>
<feature type="domain" description="Secretion system C-terminal sorting" evidence="2">
    <location>
        <begin position="582"/>
        <end position="649"/>
    </location>
</feature>
<gene>
    <name evidence="3" type="ORF">F3059_04885</name>
</gene>
<evidence type="ECO:0000256" key="1">
    <source>
        <dbReference type="ARBA" id="ARBA00022729"/>
    </source>
</evidence>
<dbReference type="RefSeq" id="WP_151167011.1">
    <property type="nucleotide sequence ID" value="NZ_WACR01000004.1"/>
</dbReference>